<evidence type="ECO:0000259" key="1">
    <source>
        <dbReference type="PROSITE" id="PS50146"/>
    </source>
</evidence>
<gene>
    <name evidence="2" type="ORF">FBUS_06624</name>
</gene>
<evidence type="ECO:0000313" key="3">
    <source>
        <dbReference type="Proteomes" id="UP000728185"/>
    </source>
</evidence>
<dbReference type="Proteomes" id="UP000728185">
    <property type="component" value="Unassembled WGS sequence"/>
</dbReference>
<dbReference type="EMBL" id="LUCM01004478">
    <property type="protein sequence ID" value="KAA0194283.1"/>
    <property type="molecule type" value="Genomic_DNA"/>
</dbReference>
<dbReference type="InterPro" id="IPR050187">
    <property type="entry name" value="Lipid_Phosphate_FormReg"/>
</dbReference>
<accession>A0A8E0VMM0</accession>
<keyword evidence="2" id="KW-0418">Kinase</keyword>
<keyword evidence="2" id="KW-0808">Transferase</keyword>
<organism evidence="2 3">
    <name type="scientific">Fasciolopsis buskii</name>
    <dbReference type="NCBI Taxonomy" id="27845"/>
    <lineage>
        <taxon>Eukaryota</taxon>
        <taxon>Metazoa</taxon>
        <taxon>Spiralia</taxon>
        <taxon>Lophotrochozoa</taxon>
        <taxon>Platyhelminthes</taxon>
        <taxon>Trematoda</taxon>
        <taxon>Digenea</taxon>
        <taxon>Plagiorchiida</taxon>
        <taxon>Echinostomata</taxon>
        <taxon>Echinostomatoidea</taxon>
        <taxon>Fasciolidae</taxon>
        <taxon>Fasciolopsis</taxon>
    </lineage>
</organism>
<protein>
    <submittedName>
        <fullName evidence="2">Ceramide kinase</fullName>
    </submittedName>
</protein>
<sequence>MYKELRRSLSHLRLFRRSGFVISSIVSAEQHKWRTQDHLFWCDSPEVANRWISAINDRVHLANPSRPKKLLICVNPTSGYKKAERIYDDILQPMFHFTKVETSLFITSYRGHLMEYLLTHSLDGYDGVICVGGDGSFAEAAQGLLLRERLHAKLPLFRGHLPDSCQVTPPIRIGIIPAGELINRLLFHNRYSSFGNILTLENKCLMFSVSATCLR</sequence>
<dbReference type="SUPFAM" id="SSF111331">
    <property type="entry name" value="NAD kinase/diacylglycerol kinase-like"/>
    <property type="match status" value="1"/>
</dbReference>
<dbReference type="PANTHER" id="PTHR12358">
    <property type="entry name" value="SPHINGOSINE KINASE"/>
    <property type="match status" value="1"/>
</dbReference>
<dbReference type="InterPro" id="IPR016064">
    <property type="entry name" value="NAD/diacylglycerol_kinase_sf"/>
</dbReference>
<dbReference type="OrthoDB" id="530923at2759"/>
<comment type="caution">
    <text evidence="2">The sequence shown here is derived from an EMBL/GenBank/DDBJ whole genome shotgun (WGS) entry which is preliminary data.</text>
</comment>
<dbReference type="PANTHER" id="PTHR12358:SF111">
    <property type="entry name" value="CERAMIDE KINASE, ISOFORM A"/>
    <property type="match status" value="1"/>
</dbReference>
<dbReference type="InterPro" id="IPR017438">
    <property type="entry name" value="ATP-NAD_kinase_N"/>
</dbReference>
<dbReference type="AlphaFoldDB" id="A0A8E0VMM0"/>
<keyword evidence="3" id="KW-1185">Reference proteome</keyword>
<dbReference type="GO" id="GO:0016020">
    <property type="term" value="C:membrane"/>
    <property type="evidence" value="ECO:0007669"/>
    <property type="project" value="GOC"/>
</dbReference>
<dbReference type="InterPro" id="IPR057465">
    <property type="entry name" value="CERK_PH"/>
</dbReference>
<dbReference type="GO" id="GO:0006672">
    <property type="term" value="P:ceramide metabolic process"/>
    <property type="evidence" value="ECO:0007669"/>
    <property type="project" value="TreeGrafter"/>
</dbReference>
<dbReference type="Pfam" id="PF00781">
    <property type="entry name" value="DAGK_cat"/>
    <property type="match status" value="1"/>
</dbReference>
<feature type="domain" description="DAGKc" evidence="1">
    <location>
        <begin position="65"/>
        <end position="179"/>
    </location>
</feature>
<dbReference type="PROSITE" id="PS50146">
    <property type="entry name" value="DAGK"/>
    <property type="match status" value="1"/>
</dbReference>
<dbReference type="GO" id="GO:0001729">
    <property type="term" value="F:ceramide kinase activity"/>
    <property type="evidence" value="ECO:0007669"/>
    <property type="project" value="TreeGrafter"/>
</dbReference>
<dbReference type="Gene3D" id="3.40.50.10330">
    <property type="entry name" value="Probable inorganic polyphosphate/atp-NAD kinase, domain 1"/>
    <property type="match status" value="1"/>
</dbReference>
<name>A0A8E0VMM0_9TREM</name>
<proteinExistence type="predicted"/>
<reference evidence="2" key="1">
    <citation type="submission" date="2019-05" db="EMBL/GenBank/DDBJ databases">
        <title>Annotation for the trematode Fasciolopsis buski.</title>
        <authorList>
            <person name="Choi Y.-J."/>
        </authorList>
    </citation>
    <scope>NUCLEOTIDE SEQUENCE</scope>
    <source>
        <strain evidence="2">HT</strain>
        <tissue evidence="2">Whole worm</tissue>
    </source>
</reference>
<dbReference type="InterPro" id="IPR001206">
    <property type="entry name" value="Diacylglycerol_kinase_cat_dom"/>
</dbReference>
<evidence type="ECO:0000313" key="2">
    <source>
        <dbReference type="EMBL" id="KAA0194283.1"/>
    </source>
</evidence>
<dbReference type="Pfam" id="PF25382">
    <property type="entry name" value="PH_CERK"/>
    <property type="match status" value="1"/>
</dbReference>